<reference evidence="3 4" key="1">
    <citation type="submission" date="2019-04" db="EMBL/GenBank/DDBJ databases">
        <authorList>
            <person name="Li Y."/>
            <person name="Wang J."/>
        </authorList>
    </citation>
    <scope>NUCLEOTIDE SEQUENCE [LARGE SCALE GENOMIC DNA]</scope>
    <source>
        <strain evidence="3 4">DSM 14668</strain>
    </source>
</reference>
<dbReference type="EMBL" id="SSMQ01000010">
    <property type="protein sequence ID" value="TKD09547.1"/>
    <property type="molecule type" value="Genomic_DNA"/>
</dbReference>
<dbReference type="Pfam" id="PF25535">
    <property type="entry name" value="DUF7919"/>
    <property type="match status" value="1"/>
</dbReference>
<dbReference type="AlphaFoldDB" id="A0A4U1JEN6"/>
<organism evidence="3 4">
    <name type="scientific">Polyangium fumosum</name>
    <dbReference type="NCBI Taxonomy" id="889272"/>
    <lineage>
        <taxon>Bacteria</taxon>
        <taxon>Pseudomonadati</taxon>
        <taxon>Myxococcota</taxon>
        <taxon>Polyangia</taxon>
        <taxon>Polyangiales</taxon>
        <taxon>Polyangiaceae</taxon>
        <taxon>Polyangium</taxon>
    </lineage>
</organism>
<dbReference type="InterPro" id="IPR056507">
    <property type="entry name" value="wHTH-HSP90_Na-assoc"/>
</dbReference>
<gene>
    <name evidence="3" type="ORF">E8A74_12555</name>
</gene>
<protein>
    <submittedName>
        <fullName evidence="3">HEAT repeat domain-containing protein</fullName>
    </submittedName>
</protein>
<proteinExistence type="predicted"/>
<feature type="domain" description="DUF7919" evidence="2">
    <location>
        <begin position="3"/>
        <end position="121"/>
    </location>
</feature>
<dbReference type="OrthoDB" id="5523878at2"/>
<comment type="caution">
    <text evidence="3">The sequence shown here is derived from an EMBL/GenBank/DDBJ whole genome shotgun (WGS) entry which is preliminary data.</text>
</comment>
<dbReference type="InterPro" id="IPR004155">
    <property type="entry name" value="PBS_lyase_HEAT"/>
</dbReference>
<dbReference type="GO" id="GO:0016491">
    <property type="term" value="F:oxidoreductase activity"/>
    <property type="evidence" value="ECO:0007669"/>
    <property type="project" value="TreeGrafter"/>
</dbReference>
<name>A0A4U1JEN6_9BACT</name>
<dbReference type="SMART" id="SM00567">
    <property type="entry name" value="EZ_HEAT"/>
    <property type="match status" value="3"/>
</dbReference>
<dbReference type="InterPro" id="IPR016024">
    <property type="entry name" value="ARM-type_fold"/>
</dbReference>
<dbReference type="InterPro" id="IPR057679">
    <property type="entry name" value="DUF7919"/>
</dbReference>
<dbReference type="PANTHER" id="PTHR12697">
    <property type="entry name" value="PBS LYASE HEAT-LIKE PROTEIN"/>
    <property type="match status" value="1"/>
</dbReference>
<dbReference type="SUPFAM" id="SSF48371">
    <property type="entry name" value="ARM repeat"/>
    <property type="match status" value="1"/>
</dbReference>
<evidence type="ECO:0000313" key="4">
    <source>
        <dbReference type="Proteomes" id="UP000309215"/>
    </source>
</evidence>
<dbReference type="Proteomes" id="UP000309215">
    <property type="component" value="Unassembled WGS sequence"/>
</dbReference>
<evidence type="ECO:0000313" key="3">
    <source>
        <dbReference type="EMBL" id="TKD09547.1"/>
    </source>
</evidence>
<dbReference type="RefSeq" id="WP_136929220.1">
    <property type="nucleotide sequence ID" value="NZ_SSMQ01000010.1"/>
</dbReference>
<keyword evidence="4" id="KW-1185">Reference proteome</keyword>
<dbReference type="Pfam" id="PF24410">
    <property type="entry name" value="wHTH-HSP90_Na-assoc"/>
    <property type="match status" value="1"/>
</dbReference>
<dbReference type="PANTHER" id="PTHR12697:SF5">
    <property type="entry name" value="DEOXYHYPUSINE HYDROXYLASE"/>
    <property type="match status" value="1"/>
</dbReference>
<evidence type="ECO:0000259" key="2">
    <source>
        <dbReference type="Pfam" id="PF25535"/>
    </source>
</evidence>
<dbReference type="InterPro" id="IPR011989">
    <property type="entry name" value="ARM-like"/>
</dbReference>
<dbReference type="Gene3D" id="1.25.10.10">
    <property type="entry name" value="Leucine-rich Repeat Variant"/>
    <property type="match status" value="1"/>
</dbReference>
<accession>A0A4U1JEN6</accession>
<feature type="domain" description="wHTH-Hsp90 Na associated" evidence="1">
    <location>
        <begin position="336"/>
        <end position="388"/>
    </location>
</feature>
<sequence length="402" mass="44009">MAWFEDLSPYVDPEGDAEGDAGGRAAPVLNIGWLGLGHAFPEGPVPAAFLVRLAVLVTRARIVLSRRSHTCSFGHKKPIIGSGEIRVVGDDGSRFAAPVMIHHYVTDHGYRPPDAFIAAVLRNTGLSWERAYEEDLCASCGLALQIRKKHKVYREDEAGIESVVEGFCGGCGVSYQRRAPLPGGAAIQRALEQLGSPDPDTRIEAATDLSYLRSQESIPPLVALLRDVHVGVRRAATMALARLKAEEAIPPLLENLERPNEISRDGTIRPLAGLGADAVLRALVVPLRNPDTHVRSAAIEVLTRIGGEATEPLLMQRLDDPDASIRRQALRALASRVDRQERRFLTQECDGTDPFLDPRAPLDEAWLQQTASRMHVPEDEARARIEALAARFGIPLRWQNRG</sequence>
<dbReference type="Pfam" id="PF13646">
    <property type="entry name" value="HEAT_2"/>
    <property type="match status" value="1"/>
</dbReference>
<evidence type="ECO:0000259" key="1">
    <source>
        <dbReference type="Pfam" id="PF24410"/>
    </source>
</evidence>